<reference evidence="1" key="1">
    <citation type="submission" date="2019-08" db="EMBL/GenBank/DDBJ databases">
        <authorList>
            <person name="Kucharzyk K."/>
            <person name="Murdoch R.W."/>
            <person name="Higgins S."/>
            <person name="Loffler F."/>
        </authorList>
    </citation>
    <scope>NUCLEOTIDE SEQUENCE</scope>
</reference>
<proteinExistence type="predicted"/>
<accession>A0A645BFG2</accession>
<sequence length="168" mass="19188">MRAPDGELVVPKVEEGMRAALAALRVLQFILRIKRNVAIDVPQRTDHELHGFVAERAAGIEPADIALSLRHLSRNFLRERLRFLFAHRESGIVRNRLAAAERNRLMRRILKRNRGNQSIRLDLFAIPADEADDDRFSGLCRQSQHLRGNLLGRRFADQRDDLGLGVVL</sequence>
<dbReference type="EMBL" id="VSSQ01019764">
    <property type="protein sequence ID" value="MPM64082.1"/>
    <property type="molecule type" value="Genomic_DNA"/>
</dbReference>
<organism evidence="1">
    <name type="scientific">bioreactor metagenome</name>
    <dbReference type="NCBI Taxonomy" id="1076179"/>
    <lineage>
        <taxon>unclassified sequences</taxon>
        <taxon>metagenomes</taxon>
        <taxon>ecological metagenomes</taxon>
    </lineage>
</organism>
<evidence type="ECO:0000313" key="1">
    <source>
        <dbReference type="EMBL" id="MPM64082.1"/>
    </source>
</evidence>
<name>A0A645BFG2_9ZZZZ</name>
<comment type="caution">
    <text evidence="1">The sequence shown here is derived from an EMBL/GenBank/DDBJ whole genome shotgun (WGS) entry which is preliminary data.</text>
</comment>
<dbReference type="AlphaFoldDB" id="A0A645BFG2"/>
<protein>
    <submittedName>
        <fullName evidence="1">Uncharacterized protein</fullName>
    </submittedName>
</protein>
<gene>
    <name evidence="1" type="ORF">SDC9_110968</name>
</gene>